<dbReference type="Gene3D" id="1.10.10.10">
    <property type="entry name" value="Winged helix-like DNA-binding domain superfamily/Winged helix DNA-binding domain"/>
    <property type="match status" value="1"/>
</dbReference>
<name>A0A915C1V5_PARUN</name>
<dbReference type="InterPro" id="IPR000591">
    <property type="entry name" value="DEP_dom"/>
</dbReference>
<dbReference type="Pfam" id="PF00610">
    <property type="entry name" value="DEP"/>
    <property type="match status" value="1"/>
</dbReference>
<organism evidence="3 4">
    <name type="scientific">Parascaris univalens</name>
    <name type="common">Nematode worm</name>
    <dbReference type="NCBI Taxonomy" id="6257"/>
    <lineage>
        <taxon>Eukaryota</taxon>
        <taxon>Metazoa</taxon>
        <taxon>Ecdysozoa</taxon>
        <taxon>Nematoda</taxon>
        <taxon>Chromadorea</taxon>
        <taxon>Rhabditida</taxon>
        <taxon>Spirurina</taxon>
        <taxon>Ascaridomorpha</taxon>
        <taxon>Ascaridoidea</taxon>
        <taxon>Ascarididae</taxon>
        <taxon>Parascaris</taxon>
    </lineage>
</organism>
<keyword evidence="1" id="KW-0734">Signal transduction inhibitor</keyword>
<dbReference type="FunFam" id="1.10.10.10:FF:000162">
    <property type="entry name" value="Regulator of G-protein signaling 6"/>
    <property type="match status" value="1"/>
</dbReference>
<dbReference type="GO" id="GO:0008277">
    <property type="term" value="P:regulation of G protein-coupled receptor signaling pathway"/>
    <property type="evidence" value="ECO:0007669"/>
    <property type="project" value="InterPro"/>
</dbReference>
<dbReference type="GO" id="GO:0043005">
    <property type="term" value="C:neuron projection"/>
    <property type="evidence" value="ECO:0007669"/>
    <property type="project" value="TreeGrafter"/>
</dbReference>
<evidence type="ECO:0000256" key="1">
    <source>
        <dbReference type="ARBA" id="ARBA00022700"/>
    </source>
</evidence>
<dbReference type="GO" id="GO:0005737">
    <property type="term" value="C:cytoplasm"/>
    <property type="evidence" value="ECO:0007669"/>
    <property type="project" value="TreeGrafter"/>
</dbReference>
<sequence length="161" mass="18587">MAIPRLRANANSEERMVHPNHMIYQKMENLVQTMLDPEIGVPIKTVKSFLSKVPSVFTGQDLITWIMKNMQITDLADALHLAHLIASHGYLFQIDDHVLTVKNDGTFYRFQTPYFWPSNCWEPETPTTVSAAFLQIEFFRFREVLDASTSGLLVSLYMQNY</sequence>
<keyword evidence="3" id="KW-1185">Reference proteome</keyword>
<dbReference type="SUPFAM" id="SSF46785">
    <property type="entry name" value="Winged helix' DNA-binding domain"/>
    <property type="match status" value="1"/>
</dbReference>
<dbReference type="SMART" id="SM00049">
    <property type="entry name" value="DEP"/>
    <property type="match status" value="1"/>
</dbReference>
<dbReference type="GO" id="GO:0035556">
    <property type="term" value="P:intracellular signal transduction"/>
    <property type="evidence" value="ECO:0007669"/>
    <property type="project" value="InterPro"/>
</dbReference>
<accession>A0A915C1V5</accession>
<feature type="domain" description="DEP" evidence="2">
    <location>
        <begin position="37"/>
        <end position="112"/>
    </location>
</feature>
<dbReference type="InterPro" id="IPR047016">
    <property type="entry name" value="RGS6/7/9/11"/>
</dbReference>
<evidence type="ECO:0000313" key="3">
    <source>
        <dbReference type="Proteomes" id="UP000887569"/>
    </source>
</evidence>
<reference evidence="4" key="1">
    <citation type="submission" date="2022-11" db="UniProtKB">
        <authorList>
            <consortium name="WormBaseParasite"/>
        </authorList>
    </citation>
    <scope>IDENTIFICATION</scope>
</reference>
<dbReference type="CDD" id="cd04450">
    <property type="entry name" value="DEP_RGS7-like"/>
    <property type="match status" value="1"/>
</dbReference>
<evidence type="ECO:0000259" key="2">
    <source>
        <dbReference type="PROSITE" id="PS50186"/>
    </source>
</evidence>
<dbReference type="GO" id="GO:0009968">
    <property type="term" value="P:negative regulation of signal transduction"/>
    <property type="evidence" value="ECO:0007669"/>
    <property type="project" value="UniProtKB-KW"/>
</dbReference>
<evidence type="ECO:0000313" key="4">
    <source>
        <dbReference type="WBParaSite" id="PgR079_g040_t01"/>
    </source>
</evidence>
<dbReference type="AlphaFoldDB" id="A0A915C1V5"/>
<dbReference type="Proteomes" id="UP000887569">
    <property type="component" value="Unplaced"/>
</dbReference>
<dbReference type="GO" id="GO:0005096">
    <property type="term" value="F:GTPase activator activity"/>
    <property type="evidence" value="ECO:0007669"/>
    <property type="project" value="TreeGrafter"/>
</dbReference>
<dbReference type="PANTHER" id="PTHR45746">
    <property type="entry name" value="LP21163P"/>
    <property type="match status" value="1"/>
</dbReference>
<dbReference type="InterPro" id="IPR036390">
    <property type="entry name" value="WH_DNA-bd_sf"/>
</dbReference>
<dbReference type="PROSITE" id="PS50186">
    <property type="entry name" value="DEP"/>
    <property type="match status" value="1"/>
</dbReference>
<dbReference type="InterPro" id="IPR036388">
    <property type="entry name" value="WH-like_DNA-bd_sf"/>
</dbReference>
<proteinExistence type="predicted"/>
<dbReference type="PANTHER" id="PTHR45746:SF6">
    <property type="entry name" value="LP21163P"/>
    <property type="match status" value="1"/>
</dbReference>
<protein>
    <submittedName>
        <fullName evidence="4">DEP domain-containing protein</fullName>
    </submittedName>
</protein>
<dbReference type="WBParaSite" id="PgR079_g040_t01">
    <property type="protein sequence ID" value="PgR079_g040_t01"/>
    <property type="gene ID" value="PgR079_g040"/>
</dbReference>